<dbReference type="RefSeq" id="WP_073607151.1">
    <property type="nucleotide sequence ID" value="NZ_MRCG01000002.1"/>
</dbReference>
<comment type="caution">
    <text evidence="3">The sequence shown here is derived from an EMBL/GenBank/DDBJ whole genome shotgun (WGS) entry which is preliminary data.</text>
</comment>
<proteinExistence type="predicted"/>
<gene>
    <name evidence="3" type="ORF">NIES30_04145</name>
</gene>
<accession>A0A1U7J8Z8</accession>
<name>A0A1U7J8Z8_9CYAN</name>
<evidence type="ECO:0000313" key="4">
    <source>
        <dbReference type="Proteomes" id="UP000185557"/>
    </source>
</evidence>
<sequence>MDFTTVRPGQLSIIANDFDARPMSFVQDGDRQGYEPAVARAVSEALGLVPVWFDCPPEAFYPTLSTGDYDVVWFSQAITQDRRAWADFTRPYGRFDEAVLVREDSPIHTLEDLAGKRLGSLAGSSPLILTEALPDLEWVPFEGADHTRPTLLTALGQGAIDALVGDALLLLTAEADTTSLRVAFQIPTQHPFGIGVLPGNRELLEALNQAINQLIMNGTLAKLWAQWIPYKPFPF</sequence>
<dbReference type="EMBL" id="MRCG01000002">
    <property type="protein sequence ID" value="OKH49911.1"/>
    <property type="molecule type" value="Genomic_DNA"/>
</dbReference>
<dbReference type="SUPFAM" id="SSF53850">
    <property type="entry name" value="Periplasmic binding protein-like II"/>
    <property type="match status" value="1"/>
</dbReference>
<dbReference type="InterPro" id="IPR001638">
    <property type="entry name" value="Solute-binding_3/MltF_N"/>
</dbReference>
<feature type="domain" description="Solute-binding protein family 3/N-terminal" evidence="2">
    <location>
        <begin position="10"/>
        <end position="231"/>
    </location>
</feature>
<dbReference type="STRING" id="549789.NIES30_04145"/>
<evidence type="ECO:0000256" key="1">
    <source>
        <dbReference type="ARBA" id="ARBA00022729"/>
    </source>
</evidence>
<keyword evidence="4" id="KW-1185">Reference proteome</keyword>
<evidence type="ECO:0000313" key="3">
    <source>
        <dbReference type="EMBL" id="OKH49911.1"/>
    </source>
</evidence>
<dbReference type="Gene3D" id="3.40.190.10">
    <property type="entry name" value="Periplasmic binding protein-like II"/>
    <property type="match status" value="2"/>
</dbReference>
<dbReference type="PANTHER" id="PTHR35936:SF35">
    <property type="entry name" value="L-CYSTINE-BINDING PROTEIN TCYJ"/>
    <property type="match status" value="1"/>
</dbReference>
<dbReference type="OrthoDB" id="8454826at2"/>
<dbReference type="CDD" id="cd13530">
    <property type="entry name" value="PBP2_peptides_like"/>
    <property type="match status" value="1"/>
</dbReference>
<dbReference type="Proteomes" id="UP000185557">
    <property type="component" value="Unassembled WGS sequence"/>
</dbReference>
<protein>
    <submittedName>
        <fullName evidence="3">Amino acid ABC transporter substrate-binding protein</fullName>
    </submittedName>
</protein>
<evidence type="ECO:0000259" key="2">
    <source>
        <dbReference type="SMART" id="SM00062"/>
    </source>
</evidence>
<keyword evidence="1" id="KW-0732">Signal</keyword>
<organism evidence="3 4">
    <name type="scientific">Phormidium tenue NIES-30</name>
    <dbReference type="NCBI Taxonomy" id="549789"/>
    <lineage>
        <taxon>Bacteria</taxon>
        <taxon>Bacillati</taxon>
        <taxon>Cyanobacteriota</taxon>
        <taxon>Cyanophyceae</taxon>
        <taxon>Oscillatoriophycideae</taxon>
        <taxon>Oscillatoriales</taxon>
        <taxon>Oscillatoriaceae</taxon>
        <taxon>Phormidium</taxon>
    </lineage>
</organism>
<dbReference type="AlphaFoldDB" id="A0A1U7J8Z8"/>
<dbReference type="SMART" id="SM00062">
    <property type="entry name" value="PBPb"/>
    <property type="match status" value="1"/>
</dbReference>
<dbReference type="Pfam" id="PF00497">
    <property type="entry name" value="SBP_bac_3"/>
    <property type="match status" value="1"/>
</dbReference>
<reference evidence="3 4" key="1">
    <citation type="submission" date="2016-11" db="EMBL/GenBank/DDBJ databases">
        <title>Draft Genome Sequences of Nine Cyanobacterial Strains from Diverse Habitats.</title>
        <authorList>
            <person name="Zhu T."/>
            <person name="Hou S."/>
            <person name="Lu X."/>
            <person name="Hess W.R."/>
        </authorList>
    </citation>
    <scope>NUCLEOTIDE SEQUENCE [LARGE SCALE GENOMIC DNA]</scope>
    <source>
        <strain evidence="3 4">NIES-30</strain>
    </source>
</reference>
<dbReference type="PANTHER" id="PTHR35936">
    <property type="entry name" value="MEMBRANE-BOUND LYTIC MUREIN TRANSGLYCOSYLASE F"/>
    <property type="match status" value="1"/>
</dbReference>